<evidence type="ECO:0000313" key="6">
    <source>
        <dbReference type="EMBL" id="TNC29584.1"/>
    </source>
</evidence>
<keyword evidence="7" id="KW-1185">Reference proteome</keyword>
<proteinExistence type="inferred from homology"/>
<feature type="signal peptide" evidence="4">
    <location>
        <begin position="1"/>
        <end position="22"/>
    </location>
</feature>
<dbReference type="RefSeq" id="WP_139094655.1">
    <property type="nucleotide sequence ID" value="NZ_VDFW01000001.1"/>
</dbReference>
<dbReference type="GO" id="GO:0030313">
    <property type="term" value="C:cell envelope"/>
    <property type="evidence" value="ECO:0007669"/>
    <property type="project" value="UniProtKB-SubCell"/>
</dbReference>
<reference evidence="6 7" key="1">
    <citation type="submission" date="2019-06" db="EMBL/GenBank/DDBJ databases">
        <title>Amycolatopsis alkalitolerans sp. nov., isolated from Gastrodia elata Blume.</title>
        <authorList>
            <person name="Narsing Rao M.P."/>
            <person name="Li W.J."/>
        </authorList>
    </citation>
    <scope>NUCLEOTIDE SEQUENCE [LARGE SCALE GENOMIC DNA]</scope>
    <source>
        <strain evidence="6 7">SYSUP0005</strain>
    </source>
</reference>
<keyword evidence="3 4" id="KW-0732">Signal</keyword>
<dbReference type="AlphaFoldDB" id="A0A5C4M9I7"/>
<evidence type="ECO:0000313" key="7">
    <source>
        <dbReference type="Proteomes" id="UP000305546"/>
    </source>
</evidence>
<gene>
    <name evidence="6" type="ORF">FG385_01055</name>
</gene>
<sequence>MKRKIFRLLGTGAAAAALFTMAACGAGDTSHASGKTQIGVTVYDMSSFITQGKEGMEAYARANNIDLVWNSAGGDVSTQASQMEQMINAGVKAIIIVPVQADSLGPQIAEAKAKHIPVIAVNTTLSDESGLAATVLPDDVGAGAQEMGMMADKLGGKGNIVVLQGPLGSSPELNRTKGIQNVLAKYPGIRVLAKDTADWKRDEAVSKIKNWLSSFGDQINGIVSENDDMGIGAVQALKEAGKKIPVVGIDGIEDGLRAVQSGDFIGSSLQHGRVELAEGLAVAKNIVDGKPVKKQYSYVMPAITQADVATYLQHVVTAKDAFLQGLPQLVERNLASGNLSNEN</sequence>
<dbReference type="Proteomes" id="UP000305546">
    <property type="component" value="Unassembled WGS sequence"/>
</dbReference>
<evidence type="ECO:0000256" key="4">
    <source>
        <dbReference type="SAM" id="SignalP"/>
    </source>
</evidence>
<feature type="chain" id="PRO_5039171410" evidence="4">
    <location>
        <begin position="23"/>
        <end position="343"/>
    </location>
</feature>
<dbReference type="OrthoDB" id="9813037at2"/>
<comment type="subcellular location">
    <subcellularLocation>
        <location evidence="1">Cell envelope</location>
    </subcellularLocation>
</comment>
<dbReference type="EMBL" id="VDFW01000001">
    <property type="protein sequence ID" value="TNC29584.1"/>
    <property type="molecule type" value="Genomic_DNA"/>
</dbReference>
<dbReference type="InterPro" id="IPR025997">
    <property type="entry name" value="SBP_2_dom"/>
</dbReference>
<dbReference type="GO" id="GO:0030246">
    <property type="term" value="F:carbohydrate binding"/>
    <property type="evidence" value="ECO:0007669"/>
    <property type="project" value="UniProtKB-ARBA"/>
</dbReference>
<dbReference type="Pfam" id="PF13407">
    <property type="entry name" value="Peripla_BP_4"/>
    <property type="match status" value="1"/>
</dbReference>
<feature type="domain" description="Periplasmic binding protein" evidence="5">
    <location>
        <begin position="38"/>
        <end position="290"/>
    </location>
</feature>
<name>A0A5C4M9I7_9PSEU</name>
<dbReference type="Gene3D" id="3.40.50.2300">
    <property type="match status" value="2"/>
</dbReference>
<dbReference type="InterPro" id="IPR028082">
    <property type="entry name" value="Peripla_BP_I"/>
</dbReference>
<comment type="caution">
    <text evidence="6">The sequence shown here is derived from an EMBL/GenBank/DDBJ whole genome shotgun (WGS) entry which is preliminary data.</text>
</comment>
<evidence type="ECO:0000256" key="1">
    <source>
        <dbReference type="ARBA" id="ARBA00004196"/>
    </source>
</evidence>
<accession>A0A5C4M9I7</accession>
<dbReference type="PROSITE" id="PS51257">
    <property type="entry name" value="PROKAR_LIPOPROTEIN"/>
    <property type="match status" value="1"/>
</dbReference>
<evidence type="ECO:0000256" key="2">
    <source>
        <dbReference type="ARBA" id="ARBA00007639"/>
    </source>
</evidence>
<evidence type="ECO:0000259" key="5">
    <source>
        <dbReference type="Pfam" id="PF13407"/>
    </source>
</evidence>
<comment type="similarity">
    <text evidence="2">Belongs to the bacterial solute-binding protein 2 family.</text>
</comment>
<protein>
    <submittedName>
        <fullName evidence="6">Sugar ABC transporter substrate-binding protein</fullName>
    </submittedName>
</protein>
<dbReference type="PANTHER" id="PTHR46847:SF1">
    <property type="entry name" value="D-ALLOSE-BINDING PERIPLASMIC PROTEIN-RELATED"/>
    <property type="match status" value="1"/>
</dbReference>
<dbReference type="SUPFAM" id="SSF53822">
    <property type="entry name" value="Periplasmic binding protein-like I"/>
    <property type="match status" value="1"/>
</dbReference>
<evidence type="ECO:0000256" key="3">
    <source>
        <dbReference type="ARBA" id="ARBA00022729"/>
    </source>
</evidence>
<organism evidence="6 7">
    <name type="scientific">Amycolatopsis alkalitolerans</name>
    <dbReference type="NCBI Taxonomy" id="2547244"/>
    <lineage>
        <taxon>Bacteria</taxon>
        <taxon>Bacillati</taxon>
        <taxon>Actinomycetota</taxon>
        <taxon>Actinomycetes</taxon>
        <taxon>Pseudonocardiales</taxon>
        <taxon>Pseudonocardiaceae</taxon>
        <taxon>Amycolatopsis</taxon>
    </lineage>
</organism>
<dbReference type="CDD" id="cd06313">
    <property type="entry name" value="PBP1_ABC_ThpA_XypA"/>
    <property type="match status" value="1"/>
</dbReference>
<dbReference type="PANTHER" id="PTHR46847">
    <property type="entry name" value="D-ALLOSE-BINDING PERIPLASMIC PROTEIN-RELATED"/>
    <property type="match status" value="1"/>
</dbReference>